<dbReference type="PANTHER" id="PTHR46825:SF9">
    <property type="entry name" value="BETA-LACTAMASE-RELATED DOMAIN-CONTAINING PROTEIN"/>
    <property type="match status" value="1"/>
</dbReference>
<dbReference type="GO" id="GO:0016787">
    <property type="term" value="F:hydrolase activity"/>
    <property type="evidence" value="ECO:0007669"/>
    <property type="project" value="UniProtKB-KW"/>
</dbReference>
<protein>
    <submittedName>
        <fullName evidence="3">Serine hydrolase domain-containing protein</fullName>
        <ecNumber evidence="3">3.-.-.-</ecNumber>
    </submittedName>
</protein>
<dbReference type="EMBL" id="JBHTJH010000017">
    <property type="protein sequence ID" value="MFD0864041.1"/>
    <property type="molecule type" value="Genomic_DNA"/>
</dbReference>
<dbReference type="EC" id="3.-.-.-" evidence="3"/>
<dbReference type="PANTHER" id="PTHR46825">
    <property type="entry name" value="D-ALANYL-D-ALANINE-CARBOXYPEPTIDASE/ENDOPEPTIDASE AMPH"/>
    <property type="match status" value="1"/>
</dbReference>
<sequence length="397" mass="44890">MKRLFYSGLIGLFFIGLGHAQSQADALTTKLNKIQDLGYLPGFAVAVVSEKGVHYQNGFGYSDVENKRPFTVNSLQNIGSISKTLTGIAIMKLIEEGKLSLETPINDILPQKLYNPYYPKIPITIRHLVTHTASFNDPFDYERTYLFSEKINIPKKRLPKELRKYVKLYNTNTPMSVEQFIESMMHPFGKYYAKKNFLRKRPGTTYNYSNMGATIAGYIVELVSGKSYQDYTREHVLNPLNMTRSGWSHEEIDMSNFVSLYLRNDEKIPPYSLISYADGGLITSVHDLSLYFSEMIKGYKNGNSKILSDSSYKTMMDALFISDDKKSGIFWAINGKGEYGHSGGDPGIMAYMMFDPKTGLGRIVLTNKFDDKGNGINQVVYIWKTLEEFMSGLAAGL</sequence>
<dbReference type="Pfam" id="PF00144">
    <property type="entry name" value="Beta-lactamase"/>
    <property type="match status" value="1"/>
</dbReference>
<gene>
    <name evidence="3" type="ORF">ACFQ1M_17630</name>
</gene>
<reference evidence="4" key="1">
    <citation type="journal article" date="2019" name="Int. J. Syst. Evol. Microbiol.">
        <title>The Global Catalogue of Microorganisms (GCM) 10K type strain sequencing project: providing services to taxonomists for standard genome sequencing and annotation.</title>
        <authorList>
            <consortium name="The Broad Institute Genomics Platform"/>
            <consortium name="The Broad Institute Genome Sequencing Center for Infectious Disease"/>
            <person name="Wu L."/>
            <person name="Ma J."/>
        </authorList>
    </citation>
    <scope>NUCLEOTIDE SEQUENCE [LARGE SCALE GENOMIC DNA]</scope>
    <source>
        <strain evidence="4">CCUG 62952</strain>
    </source>
</reference>
<dbReference type="InterPro" id="IPR012338">
    <property type="entry name" value="Beta-lactam/transpept-like"/>
</dbReference>
<feature type="domain" description="Beta-lactamase-related" evidence="2">
    <location>
        <begin position="34"/>
        <end position="372"/>
    </location>
</feature>
<keyword evidence="1" id="KW-0732">Signal</keyword>
<evidence type="ECO:0000256" key="1">
    <source>
        <dbReference type="SAM" id="SignalP"/>
    </source>
</evidence>
<dbReference type="InterPro" id="IPR050491">
    <property type="entry name" value="AmpC-like"/>
</dbReference>
<feature type="signal peptide" evidence="1">
    <location>
        <begin position="1"/>
        <end position="24"/>
    </location>
</feature>
<dbReference type="InterPro" id="IPR001466">
    <property type="entry name" value="Beta-lactam-related"/>
</dbReference>
<dbReference type="Gene3D" id="3.40.710.10">
    <property type="entry name" value="DD-peptidase/beta-lactamase superfamily"/>
    <property type="match status" value="1"/>
</dbReference>
<dbReference type="Proteomes" id="UP001596978">
    <property type="component" value="Unassembled WGS sequence"/>
</dbReference>
<organism evidence="3 4">
    <name type="scientific">Sungkyunkwania multivorans</name>
    <dbReference type="NCBI Taxonomy" id="1173618"/>
    <lineage>
        <taxon>Bacteria</taxon>
        <taxon>Pseudomonadati</taxon>
        <taxon>Bacteroidota</taxon>
        <taxon>Flavobacteriia</taxon>
        <taxon>Flavobacteriales</taxon>
        <taxon>Flavobacteriaceae</taxon>
        <taxon>Sungkyunkwania</taxon>
    </lineage>
</organism>
<evidence type="ECO:0000313" key="3">
    <source>
        <dbReference type="EMBL" id="MFD0864041.1"/>
    </source>
</evidence>
<proteinExistence type="predicted"/>
<keyword evidence="4" id="KW-1185">Reference proteome</keyword>
<dbReference type="SUPFAM" id="SSF56601">
    <property type="entry name" value="beta-lactamase/transpeptidase-like"/>
    <property type="match status" value="1"/>
</dbReference>
<comment type="caution">
    <text evidence="3">The sequence shown here is derived from an EMBL/GenBank/DDBJ whole genome shotgun (WGS) entry which is preliminary data.</text>
</comment>
<evidence type="ECO:0000259" key="2">
    <source>
        <dbReference type="Pfam" id="PF00144"/>
    </source>
</evidence>
<feature type="chain" id="PRO_5046125623" evidence="1">
    <location>
        <begin position="25"/>
        <end position="397"/>
    </location>
</feature>
<keyword evidence="3" id="KW-0378">Hydrolase</keyword>
<name>A0ABW3D2H9_9FLAO</name>
<dbReference type="RefSeq" id="WP_386410825.1">
    <property type="nucleotide sequence ID" value="NZ_JBHTJH010000017.1"/>
</dbReference>
<evidence type="ECO:0000313" key="4">
    <source>
        <dbReference type="Proteomes" id="UP001596978"/>
    </source>
</evidence>
<accession>A0ABW3D2H9</accession>